<dbReference type="InterPro" id="IPR036291">
    <property type="entry name" value="NAD(P)-bd_dom_sf"/>
</dbReference>
<evidence type="ECO:0000313" key="4">
    <source>
        <dbReference type="EMBL" id="KIJ15191.1"/>
    </source>
</evidence>
<dbReference type="Gene3D" id="1.10.1200.10">
    <property type="entry name" value="ACP-like"/>
    <property type="match status" value="1"/>
</dbReference>
<dbReference type="SUPFAM" id="SSF47336">
    <property type="entry name" value="ACP-like"/>
    <property type="match status" value="1"/>
</dbReference>
<proteinExistence type="predicted"/>
<evidence type="ECO:0000256" key="2">
    <source>
        <dbReference type="ARBA" id="ARBA00022553"/>
    </source>
</evidence>
<gene>
    <name evidence="4" type="ORF">PAXINDRAFT_169334</name>
</gene>
<name>A0A0C9U7X7_PAXIN</name>
<evidence type="ECO:0000259" key="3">
    <source>
        <dbReference type="PROSITE" id="PS50075"/>
    </source>
</evidence>
<dbReference type="InterPro" id="IPR020806">
    <property type="entry name" value="PKS_PP-bd"/>
</dbReference>
<accession>A0A0C9U7X7</accession>
<organism evidence="4 5">
    <name type="scientific">Paxillus involutus ATCC 200175</name>
    <dbReference type="NCBI Taxonomy" id="664439"/>
    <lineage>
        <taxon>Eukaryota</taxon>
        <taxon>Fungi</taxon>
        <taxon>Dikarya</taxon>
        <taxon>Basidiomycota</taxon>
        <taxon>Agaricomycotina</taxon>
        <taxon>Agaricomycetes</taxon>
        <taxon>Agaricomycetidae</taxon>
        <taxon>Boletales</taxon>
        <taxon>Paxilineae</taxon>
        <taxon>Paxillaceae</taxon>
        <taxon>Paxillus</taxon>
    </lineage>
</organism>
<dbReference type="SMART" id="SM00823">
    <property type="entry name" value="PKS_PP"/>
    <property type="match status" value="1"/>
</dbReference>
<dbReference type="Pfam" id="PF07993">
    <property type="entry name" value="NAD_binding_4"/>
    <property type="match status" value="1"/>
</dbReference>
<dbReference type="EMBL" id="KN819338">
    <property type="protein sequence ID" value="KIJ15191.1"/>
    <property type="molecule type" value="Genomic_DNA"/>
</dbReference>
<feature type="domain" description="Carrier" evidence="3">
    <location>
        <begin position="574"/>
        <end position="661"/>
    </location>
</feature>
<dbReference type="Proteomes" id="UP000053647">
    <property type="component" value="Unassembled WGS sequence"/>
</dbReference>
<dbReference type="Gene3D" id="3.40.50.12780">
    <property type="entry name" value="N-terminal domain of ligase-like"/>
    <property type="match status" value="1"/>
</dbReference>
<keyword evidence="2" id="KW-0597">Phosphoprotein</keyword>
<dbReference type="Pfam" id="PF23562">
    <property type="entry name" value="AMP-binding_C_3"/>
    <property type="match status" value="1"/>
</dbReference>
<protein>
    <recommendedName>
        <fullName evidence="3">Carrier domain-containing protein</fullName>
    </recommendedName>
</protein>
<dbReference type="InterPro" id="IPR009081">
    <property type="entry name" value="PP-bd_ACP"/>
</dbReference>
<evidence type="ECO:0000256" key="1">
    <source>
        <dbReference type="ARBA" id="ARBA00022450"/>
    </source>
</evidence>
<sequence>MSTSISSVPEVPPLDGSLLFSDLINFHMQNNLTFPIFVYADDQAPNGTTEITFLEFGRAAHRMAHALRPTRQGDEGQVVMLIAHTDTILHHAAVAGMSIAGLVPFLVSPRNSAAAVVDMMKKTNCSRIITLHHAHHGLIDGIREEVPGREVIIDELPTLTYAFPKLGNEAESDPFDPYPAASSHPGLDMPAIYIHSSGSTGFPKPIAHSYKVQINWMRQPTIYGLHSLSPRLGVMALPAFHAYGLVVQLYVPIATLVTAVLYPPRSATDPRAPPVIPTSDNVLASIRRTGCKFLATVPMFLEQWVRSKDAVEELKKLDLVVYAGGPLPVKIGDALCAAGVVVGSIYGGTEFGAPVLVPDKKDIADGDWLWMRFADDVKIRWAPQGDDTYECQVLTTEDNQMAVENMSDVKGYATSDVFVKHPTKNMWKIVGRIDDVIMLASGEKTVPAPMEAIIGSSPLLNGAIMFGRERNQVGILIEPQPEYTVDTRDDKALAAFSNKIWPVIEEANMTAPAFSRIFKEMILITDKGKPIPRTPKGTLQKKAAVKAYATEIDALYDAVEATFQSPDGLAGPPAWTANVLEEWLMRHAAVLIPGRSINPGTDIFAQGFDSLSVTYIRNQLLNAVRGSQDANIRNAVSRIPLNIVFENPTIKDLAARIASLVSAGGESQTQDTKDQHIAAMNAMIEKYTIGLNEPVNGAGINGTINGEPHVARAVILLTGSTGGLGSFLLSQLLEKSSVERVYALNRPSSSIPIAKRQQSAFLDRGLPVDLLLSRKLVYVEAEASQDKCGLSSALYDEIRNSVTTIIHNAWRLDFNLSLASFEPNVKATRNLVDLGLCSAHRNALRFMFTSSVGSAQSWDRENGPFPEEVQLDPSPAVGAGYGEGKYVSERIIVKSGLHATSLRIGQIAGGPNGSWATSDWVPILVKSSIALGALPDAYGIVSWMRAEEVAASVLDVSFAAETPPPALNVVNPRGALWVEVMSSVRDAILEQTSVRSEDLSMIPFKDWFELLEKKAEGAASEDLVDIPAIKLLEFFRSVSLADEWARTQAGTKVEAGGIANFSTAKSGLVSEAIAQMRPVGEVEARSWIQYWISKGYL</sequence>
<dbReference type="Gene3D" id="3.40.50.720">
    <property type="entry name" value="NAD(P)-binding Rossmann-like Domain"/>
    <property type="match status" value="1"/>
</dbReference>
<dbReference type="AlphaFoldDB" id="A0A0C9U7X7"/>
<dbReference type="Pfam" id="PF00501">
    <property type="entry name" value="AMP-binding"/>
    <property type="match status" value="1"/>
</dbReference>
<dbReference type="PANTHER" id="PTHR43439:SF2">
    <property type="entry name" value="ENZYME, PUTATIVE (JCVI)-RELATED"/>
    <property type="match status" value="1"/>
</dbReference>
<dbReference type="PANTHER" id="PTHR43439">
    <property type="entry name" value="PHENYLACETATE-COENZYME A LIGASE"/>
    <property type="match status" value="1"/>
</dbReference>
<dbReference type="InterPro" id="IPR036736">
    <property type="entry name" value="ACP-like_sf"/>
</dbReference>
<dbReference type="SUPFAM" id="SSF56801">
    <property type="entry name" value="Acetyl-CoA synthetase-like"/>
    <property type="match status" value="1"/>
</dbReference>
<dbReference type="InterPro" id="IPR013120">
    <property type="entry name" value="FAR_NAD-bd"/>
</dbReference>
<dbReference type="PROSITE" id="PS50075">
    <property type="entry name" value="CARRIER"/>
    <property type="match status" value="1"/>
</dbReference>
<dbReference type="HOGENOM" id="CLU_002220_1_0_1"/>
<keyword evidence="5" id="KW-1185">Reference proteome</keyword>
<dbReference type="GO" id="GO:0031177">
    <property type="term" value="F:phosphopantetheine binding"/>
    <property type="evidence" value="ECO:0007669"/>
    <property type="project" value="InterPro"/>
</dbReference>
<dbReference type="InterPro" id="IPR042099">
    <property type="entry name" value="ANL_N_sf"/>
</dbReference>
<evidence type="ECO:0000313" key="5">
    <source>
        <dbReference type="Proteomes" id="UP000053647"/>
    </source>
</evidence>
<dbReference type="InterPro" id="IPR000873">
    <property type="entry name" value="AMP-dep_synth/lig_dom"/>
</dbReference>
<reference evidence="4 5" key="1">
    <citation type="submission" date="2014-06" db="EMBL/GenBank/DDBJ databases">
        <authorList>
            <consortium name="DOE Joint Genome Institute"/>
            <person name="Kuo A."/>
            <person name="Kohler A."/>
            <person name="Nagy L.G."/>
            <person name="Floudas D."/>
            <person name="Copeland A."/>
            <person name="Barry K.W."/>
            <person name="Cichocki N."/>
            <person name="Veneault-Fourrey C."/>
            <person name="LaButti K."/>
            <person name="Lindquist E.A."/>
            <person name="Lipzen A."/>
            <person name="Lundell T."/>
            <person name="Morin E."/>
            <person name="Murat C."/>
            <person name="Sun H."/>
            <person name="Tunlid A."/>
            <person name="Henrissat B."/>
            <person name="Grigoriev I.V."/>
            <person name="Hibbett D.S."/>
            <person name="Martin F."/>
            <person name="Nordberg H.P."/>
            <person name="Cantor M.N."/>
            <person name="Hua S.X."/>
        </authorList>
    </citation>
    <scope>NUCLEOTIDE SEQUENCE [LARGE SCALE GENOMIC DNA]</scope>
    <source>
        <strain evidence="4 5">ATCC 200175</strain>
    </source>
</reference>
<keyword evidence="1" id="KW-0596">Phosphopantetheine</keyword>
<reference evidence="5" key="2">
    <citation type="submission" date="2015-01" db="EMBL/GenBank/DDBJ databases">
        <title>Evolutionary Origins and Diversification of the Mycorrhizal Mutualists.</title>
        <authorList>
            <consortium name="DOE Joint Genome Institute"/>
            <consortium name="Mycorrhizal Genomics Consortium"/>
            <person name="Kohler A."/>
            <person name="Kuo A."/>
            <person name="Nagy L.G."/>
            <person name="Floudas D."/>
            <person name="Copeland A."/>
            <person name="Barry K.W."/>
            <person name="Cichocki N."/>
            <person name="Veneault-Fourrey C."/>
            <person name="LaButti K."/>
            <person name="Lindquist E.A."/>
            <person name="Lipzen A."/>
            <person name="Lundell T."/>
            <person name="Morin E."/>
            <person name="Murat C."/>
            <person name="Riley R."/>
            <person name="Ohm R."/>
            <person name="Sun H."/>
            <person name="Tunlid A."/>
            <person name="Henrissat B."/>
            <person name="Grigoriev I.V."/>
            <person name="Hibbett D.S."/>
            <person name="Martin F."/>
        </authorList>
    </citation>
    <scope>NUCLEOTIDE SEQUENCE [LARGE SCALE GENOMIC DNA]</scope>
    <source>
        <strain evidence="5">ATCC 200175</strain>
    </source>
</reference>
<dbReference type="PROSITE" id="PS00455">
    <property type="entry name" value="AMP_BINDING"/>
    <property type="match status" value="1"/>
</dbReference>
<dbReference type="SUPFAM" id="SSF51735">
    <property type="entry name" value="NAD(P)-binding Rossmann-fold domains"/>
    <property type="match status" value="1"/>
</dbReference>
<dbReference type="OrthoDB" id="429813at2759"/>
<dbReference type="InterPro" id="IPR051414">
    <property type="entry name" value="Adenylate-forming_Reductase"/>
</dbReference>
<dbReference type="InterPro" id="IPR020845">
    <property type="entry name" value="AMP-binding_CS"/>
</dbReference>